<evidence type="ECO:0000256" key="3">
    <source>
        <dbReference type="SAM" id="MobiDB-lite"/>
    </source>
</evidence>
<dbReference type="GO" id="GO:0005681">
    <property type="term" value="C:spliceosomal complex"/>
    <property type="evidence" value="ECO:0007669"/>
    <property type="project" value="InterPro"/>
</dbReference>
<comment type="subcellular location">
    <subcellularLocation>
        <location evidence="1">Nucleus</location>
    </subcellularLocation>
</comment>
<accession>A0A6J5WVL5</accession>
<sequence>MATATSAKRVGTHNGSFHCDRALGCRALEQIKLIFPYKGHTSGKVGEETFFQRFGRRFRTTGCEINLKEIALLEGKVNKLCCLLKEAVERTKDNIVKKQALTYEEIKAEPEEQEEIETESHDEENEQQIHNPLKLPLGPDGKIIYYWMYKLHGLGQEFKCEICGDSSYFGRRAFEIHFNGECHKRGMRCLGIPKTKSFNEITSIEEAKELWKRIQERQGENLWCPDLGEEYEDEEGNIYNKKTYNDLKRQGLL</sequence>
<protein>
    <recommendedName>
        <fullName evidence="4">Splicing factor SF3a60 /Prp9 subunit C-terminal domain-containing protein</fullName>
    </recommendedName>
</protein>
<dbReference type="InterPro" id="IPR024598">
    <property type="entry name" value="SF3a60/Prp9_C"/>
</dbReference>
<dbReference type="Proteomes" id="UP000507245">
    <property type="component" value="Unassembled WGS sequence"/>
</dbReference>
<evidence type="ECO:0000313" key="6">
    <source>
        <dbReference type="EMBL" id="CAB4304101.1"/>
    </source>
</evidence>
<dbReference type="GO" id="GO:0003723">
    <property type="term" value="F:RNA binding"/>
    <property type="evidence" value="ECO:0007669"/>
    <property type="project" value="InterPro"/>
</dbReference>
<dbReference type="PANTHER" id="PTHR12786">
    <property type="entry name" value="SPLICING FACTOR SF3A-RELATED"/>
    <property type="match status" value="1"/>
</dbReference>
<dbReference type="OrthoDB" id="2160351at2759"/>
<dbReference type="InterPro" id="IPR051421">
    <property type="entry name" value="RNA_Proc_DNA_Dmg_Regulator"/>
</dbReference>
<evidence type="ECO:0000256" key="2">
    <source>
        <dbReference type="ARBA" id="ARBA00023242"/>
    </source>
</evidence>
<evidence type="ECO:0000313" key="8">
    <source>
        <dbReference type="Proteomes" id="UP000507222"/>
    </source>
</evidence>
<evidence type="ECO:0000256" key="1">
    <source>
        <dbReference type="ARBA" id="ARBA00004123"/>
    </source>
</evidence>
<evidence type="ECO:0000313" key="9">
    <source>
        <dbReference type="Proteomes" id="UP000507245"/>
    </source>
</evidence>
<dbReference type="EMBL" id="CAEKKB010000003">
    <property type="protein sequence ID" value="CAB4304101.1"/>
    <property type="molecule type" value="Genomic_DNA"/>
</dbReference>
<dbReference type="Proteomes" id="UP000507222">
    <property type="component" value="Unassembled WGS sequence"/>
</dbReference>
<feature type="region of interest" description="Disordered" evidence="3">
    <location>
        <begin position="107"/>
        <end position="132"/>
    </location>
</feature>
<evidence type="ECO:0000313" key="5">
    <source>
        <dbReference type="EMBL" id="CAB4273622.1"/>
    </source>
</evidence>
<dbReference type="PANTHER" id="PTHR12786:SF2">
    <property type="entry name" value="SPLICING FACTOR 3A SUBUNIT 3"/>
    <property type="match status" value="1"/>
</dbReference>
<reference evidence="9" key="1">
    <citation type="journal article" date="2020" name="Genome Biol.">
        <title>Gamete binning: chromosome-level and haplotype-resolved genome assembly enabled by high-throughput single-cell sequencing of gamete genomes.</title>
        <authorList>
            <person name="Campoy J.A."/>
            <person name="Sun H."/>
            <person name="Goel M."/>
            <person name="Jiao W.-B."/>
            <person name="Folz-Donahue K."/>
            <person name="Wang N."/>
            <person name="Rubio M."/>
            <person name="Liu C."/>
            <person name="Kukat C."/>
            <person name="Ruiz D."/>
            <person name="Huettel B."/>
            <person name="Schneeberger K."/>
        </authorList>
    </citation>
    <scope>NUCLEOTIDE SEQUENCE [LARGE SCALE GENOMIC DNA]</scope>
    <source>
        <strain evidence="9">cv. Rojo Pasion</strain>
    </source>
</reference>
<feature type="domain" description="Splicing factor SF3a60 /Prp9 subunit C-terminal" evidence="4">
    <location>
        <begin position="134"/>
        <end position="253"/>
    </location>
</feature>
<name>A0A6J5WVL5_PRUAR</name>
<dbReference type="EMBL" id="CAEKDK010000003">
    <property type="protein sequence ID" value="CAB4273622.1"/>
    <property type="molecule type" value="Genomic_DNA"/>
</dbReference>
<dbReference type="EMBL" id="CAEKKB010000003">
    <property type="protein sequence ID" value="CAB4304105.1"/>
    <property type="molecule type" value="Genomic_DNA"/>
</dbReference>
<proteinExistence type="predicted"/>
<keyword evidence="2" id="KW-0539">Nucleus</keyword>
<evidence type="ECO:0000313" key="7">
    <source>
        <dbReference type="EMBL" id="CAB4304105.1"/>
    </source>
</evidence>
<dbReference type="GO" id="GO:0000398">
    <property type="term" value="P:mRNA splicing, via spliceosome"/>
    <property type="evidence" value="ECO:0007669"/>
    <property type="project" value="InterPro"/>
</dbReference>
<keyword evidence="9" id="KW-1185">Reference proteome</keyword>
<dbReference type="Pfam" id="PF11931">
    <property type="entry name" value="SF3a60_Prp9_C"/>
    <property type="match status" value="1"/>
</dbReference>
<organism evidence="7 9">
    <name type="scientific">Prunus armeniaca</name>
    <name type="common">Apricot</name>
    <name type="synonym">Armeniaca vulgaris</name>
    <dbReference type="NCBI Taxonomy" id="36596"/>
    <lineage>
        <taxon>Eukaryota</taxon>
        <taxon>Viridiplantae</taxon>
        <taxon>Streptophyta</taxon>
        <taxon>Embryophyta</taxon>
        <taxon>Tracheophyta</taxon>
        <taxon>Spermatophyta</taxon>
        <taxon>Magnoliopsida</taxon>
        <taxon>eudicotyledons</taxon>
        <taxon>Gunneridae</taxon>
        <taxon>Pentapetalae</taxon>
        <taxon>rosids</taxon>
        <taxon>fabids</taxon>
        <taxon>Rosales</taxon>
        <taxon>Rosaceae</taxon>
        <taxon>Amygdaloideae</taxon>
        <taxon>Amygdaleae</taxon>
        <taxon>Prunus</taxon>
    </lineage>
</organism>
<feature type="compositionally biased region" description="Acidic residues" evidence="3">
    <location>
        <begin position="111"/>
        <end position="126"/>
    </location>
</feature>
<dbReference type="AlphaFoldDB" id="A0A6J5WVL5"/>
<reference evidence="7 8" key="2">
    <citation type="submission" date="2020-05" db="EMBL/GenBank/DDBJ databases">
        <authorList>
            <person name="Campoy J."/>
            <person name="Schneeberger K."/>
            <person name="Spophaly S."/>
        </authorList>
    </citation>
    <scope>NUCLEOTIDE SEQUENCE [LARGE SCALE GENOMIC DNA]</scope>
    <source>
        <strain evidence="7">PruArmRojPasFocal</strain>
    </source>
</reference>
<gene>
    <name evidence="5" type="ORF">CURHAP_LOCUS21595</name>
    <name evidence="6" type="ORF">ORAREDHAP_LOCUS21387</name>
    <name evidence="7" type="ORF">ORAREDHAP_LOCUS21392</name>
</gene>
<evidence type="ECO:0000259" key="4">
    <source>
        <dbReference type="Pfam" id="PF11931"/>
    </source>
</evidence>